<protein>
    <submittedName>
        <fullName evidence="2">Uncharacterized protein</fullName>
    </submittedName>
</protein>
<sequence length="143" mass="15657">MFGTRYQYNGVYVTKESFDALSMFYSAYDVLGPIPTFSNQNVGAIVEAIRQINLPPEIINRVEGLGPIDWSGGRVNALSESRQLHIERVLHLTSELVEEDLTPVKSYGLKMMFATLGNALFLVGRVVGPCAILYAGVSTIIGS</sequence>
<keyword evidence="1" id="KW-0472">Membrane</keyword>
<keyword evidence="1" id="KW-0812">Transmembrane</keyword>
<keyword evidence="1" id="KW-1133">Transmembrane helix</keyword>
<feature type="transmembrane region" description="Helical" evidence="1">
    <location>
        <begin position="119"/>
        <end position="141"/>
    </location>
</feature>
<comment type="caution">
    <text evidence="2">The sequence shown here is derived from an EMBL/GenBank/DDBJ whole genome shotgun (WGS) entry which is preliminary data.</text>
</comment>
<proteinExistence type="predicted"/>
<name>A0ABP9ZFH8_9FUNG</name>
<dbReference type="EMBL" id="BAABUK010000054">
    <property type="protein sequence ID" value="GAA5817882.1"/>
    <property type="molecule type" value="Genomic_DNA"/>
</dbReference>
<dbReference type="Proteomes" id="UP001473302">
    <property type="component" value="Unassembled WGS sequence"/>
</dbReference>
<accession>A0ABP9ZFH8</accession>
<evidence type="ECO:0000313" key="2">
    <source>
        <dbReference type="EMBL" id="GAA5817882.1"/>
    </source>
</evidence>
<reference evidence="2 3" key="1">
    <citation type="submission" date="2024-04" db="EMBL/GenBank/DDBJ databases">
        <title>genome sequences of Mucor flavus KT1a and Helicostylum pulchrum KT1b strains isolated from the surface of a dry-aged beef.</title>
        <authorList>
            <person name="Toyotome T."/>
            <person name="Hosono M."/>
            <person name="Torimaru M."/>
            <person name="Fukuda K."/>
            <person name="Mikami N."/>
        </authorList>
    </citation>
    <scope>NUCLEOTIDE SEQUENCE [LARGE SCALE GENOMIC DNA]</scope>
    <source>
        <strain evidence="2 3">KT1a</strain>
    </source>
</reference>
<organism evidence="2 3">
    <name type="scientific">Mucor flavus</name>
    <dbReference type="NCBI Taxonomy" id="439312"/>
    <lineage>
        <taxon>Eukaryota</taxon>
        <taxon>Fungi</taxon>
        <taxon>Fungi incertae sedis</taxon>
        <taxon>Mucoromycota</taxon>
        <taxon>Mucoromycotina</taxon>
        <taxon>Mucoromycetes</taxon>
        <taxon>Mucorales</taxon>
        <taxon>Mucorineae</taxon>
        <taxon>Mucoraceae</taxon>
        <taxon>Mucor</taxon>
    </lineage>
</organism>
<keyword evidence="3" id="KW-1185">Reference proteome</keyword>
<evidence type="ECO:0000256" key="1">
    <source>
        <dbReference type="SAM" id="Phobius"/>
    </source>
</evidence>
<gene>
    <name evidence="2" type="ORF">MFLAVUS_011461</name>
</gene>
<evidence type="ECO:0000313" key="3">
    <source>
        <dbReference type="Proteomes" id="UP001473302"/>
    </source>
</evidence>